<proteinExistence type="predicted"/>
<keyword evidence="1" id="KW-1133">Transmembrane helix</keyword>
<keyword evidence="1" id="KW-0472">Membrane</keyword>
<accession>A0A834HGC5</accession>
<evidence type="ECO:0000313" key="2">
    <source>
        <dbReference type="EMBL" id="KAF7152553.1"/>
    </source>
</evidence>
<dbReference type="AlphaFoldDB" id="A0A834HGC5"/>
<feature type="transmembrane region" description="Helical" evidence="1">
    <location>
        <begin position="96"/>
        <end position="115"/>
    </location>
</feature>
<gene>
    <name evidence="2" type="ORF">RHSIM_Rhsim01G0122300</name>
</gene>
<sequence length="207" mass="23058">MVPPPVLPSLDDAVGLSSESTPPRRDSFPLWLIPMTFCFIVVVANISNHFGCKLQTEDELASLVFLDQLVSEFNPEGWFKEVEERFQRIETAGQRALRVLVAAFSFLVAALVPAIQPNHSYPNQHPKEYEVMEEDGDDVKEGNGCPIAVNMAQRGGPMVQGDSTRWESGFKSDTSIVKGCAHLEGFLYSLFVMENVTVDSRSRCEME</sequence>
<keyword evidence="3" id="KW-1185">Reference proteome</keyword>
<dbReference type="EMBL" id="WJXA01000001">
    <property type="protein sequence ID" value="KAF7152553.1"/>
    <property type="molecule type" value="Genomic_DNA"/>
</dbReference>
<keyword evidence="1" id="KW-0812">Transmembrane</keyword>
<comment type="caution">
    <text evidence="2">The sequence shown here is derived from an EMBL/GenBank/DDBJ whole genome shotgun (WGS) entry which is preliminary data.</text>
</comment>
<feature type="transmembrane region" description="Helical" evidence="1">
    <location>
        <begin position="28"/>
        <end position="46"/>
    </location>
</feature>
<organism evidence="2 3">
    <name type="scientific">Rhododendron simsii</name>
    <name type="common">Sims's rhododendron</name>
    <dbReference type="NCBI Taxonomy" id="118357"/>
    <lineage>
        <taxon>Eukaryota</taxon>
        <taxon>Viridiplantae</taxon>
        <taxon>Streptophyta</taxon>
        <taxon>Embryophyta</taxon>
        <taxon>Tracheophyta</taxon>
        <taxon>Spermatophyta</taxon>
        <taxon>Magnoliopsida</taxon>
        <taxon>eudicotyledons</taxon>
        <taxon>Gunneridae</taxon>
        <taxon>Pentapetalae</taxon>
        <taxon>asterids</taxon>
        <taxon>Ericales</taxon>
        <taxon>Ericaceae</taxon>
        <taxon>Ericoideae</taxon>
        <taxon>Rhodoreae</taxon>
        <taxon>Rhododendron</taxon>
    </lineage>
</organism>
<dbReference type="Proteomes" id="UP000626092">
    <property type="component" value="Unassembled WGS sequence"/>
</dbReference>
<evidence type="ECO:0000256" key="1">
    <source>
        <dbReference type="SAM" id="Phobius"/>
    </source>
</evidence>
<protein>
    <submittedName>
        <fullName evidence="2">Uncharacterized protein</fullName>
    </submittedName>
</protein>
<evidence type="ECO:0000313" key="3">
    <source>
        <dbReference type="Proteomes" id="UP000626092"/>
    </source>
</evidence>
<reference evidence="2" key="1">
    <citation type="submission" date="2019-11" db="EMBL/GenBank/DDBJ databases">
        <authorList>
            <person name="Liu Y."/>
            <person name="Hou J."/>
            <person name="Li T.-Q."/>
            <person name="Guan C.-H."/>
            <person name="Wu X."/>
            <person name="Wu H.-Z."/>
            <person name="Ling F."/>
            <person name="Zhang R."/>
            <person name="Shi X.-G."/>
            <person name="Ren J.-P."/>
            <person name="Chen E.-F."/>
            <person name="Sun J.-M."/>
        </authorList>
    </citation>
    <scope>NUCLEOTIDE SEQUENCE</scope>
    <source>
        <strain evidence="2">Adult_tree_wgs_1</strain>
        <tissue evidence="2">Leaves</tissue>
    </source>
</reference>
<name>A0A834HGC5_RHOSS</name>